<dbReference type="PANTHER" id="PTHR12751">
    <property type="entry name" value="PHOSPHATASE AND ACTIN REGULATOR PHACTR"/>
    <property type="match status" value="1"/>
</dbReference>
<dbReference type="GO" id="GO:0004864">
    <property type="term" value="F:protein phosphatase inhibitor activity"/>
    <property type="evidence" value="ECO:0007669"/>
    <property type="project" value="UniProtKB-KW"/>
</dbReference>
<evidence type="ECO:0000256" key="1">
    <source>
        <dbReference type="ARBA" id="ARBA00004123"/>
    </source>
</evidence>
<dbReference type="GO" id="GO:0043149">
    <property type="term" value="P:stress fiber assembly"/>
    <property type="evidence" value="ECO:0007669"/>
    <property type="project" value="TreeGrafter"/>
</dbReference>
<evidence type="ECO:0000256" key="4">
    <source>
        <dbReference type="ARBA" id="ARBA00023242"/>
    </source>
</evidence>
<reference evidence="6" key="1">
    <citation type="journal article" date="2023" name="Science">
        <title>Genome structures resolve the early diversification of teleost fishes.</title>
        <authorList>
            <person name="Parey E."/>
            <person name="Louis A."/>
            <person name="Montfort J."/>
            <person name="Bouchez O."/>
            <person name="Roques C."/>
            <person name="Iampietro C."/>
            <person name="Lluch J."/>
            <person name="Castinel A."/>
            <person name="Donnadieu C."/>
            <person name="Desvignes T."/>
            <person name="Floi Bucao C."/>
            <person name="Jouanno E."/>
            <person name="Wen M."/>
            <person name="Mejri S."/>
            <person name="Dirks R."/>
            <person name="Jansen H."/>
            <person name="Henkel C."/>
            <person name="Chen W.J."/>
            <person name="Zahm M."/>
            <person name="Cabau C."/>
            <person name="Klopp C."/>
            <person name="Thompson A.W."/>
            <person name="Robinson-Rechavi M."/>
            <person name="Braasch I."/>
            <person name="Lecointre G."/>
            <person name="Bobe J."/>
            <person name="Postlethwait J.H."/>
            <person name="Berthelot C."/>
            <person name="Roest Crollius H."/>
            <person name="Guiguen Y."/>
        </authorList>
    </citation>
    <scope>NUCLEOTIDE SEQUENCE</scope>
    <source>
        <strain evidence="6">Concon-B</strain>
    </source>
</reference>
<evidence type="ECO:0000313" key="7">
    <source>
        <dbReference type="Proteomes" id="UP001152803"/>
    </source>
</evidence>
<evidence type="ECO:0000313" key="6">
    <source>
        <dbReference type="EMBL" id="KAJ8279878.1"/>
    </source>
</evidence>
<evidence type="ECO:0000256" key="3">
    <source>
        <dbReference type="ARBA" id="ARBA00022490"/>
    </source>
</evidence>
<dbReference type="GO" id="GO:0005737">
    <property type="term" value="C:cytoplasm"/>
    <property type="evidence" value="ECO:0007669"/>
    <property type="project" value="UniProtKB-SubCell"/>
</dbReference>
<accession>A0A9Q1DT02</accession>
<protein>
    <submittedName>
        <fullName evidence="6">Uncharacterized protein</fullName>
    </submittedName>
</protein>
<dbReference type="Proteomes" id="UP001152803">
    <property type="component" value="Unassembled WGS sequence"/>
</dbReference>
<name>A0A9Q1DT02_CONCO</name>
<keyword evidence="5" id="KW-0650">Protein phosphatase inhibitor</keyword>
<dbReference type="AlphaFoldDB" id="A0A9Q1DT02"/>
<sequence length="115" mass="12827">MAAYQLPAQTGRTAGTLAGTRTAAVLPLQQNIIAVSKTPRPCRAFGGKVYVQHPFYTRYPRQHPGSQGALSENVGGKAILPWPYRAAIRKELNEFKSTEMEVHESSRHLTRFHRP</sequence>
<organism evidence="6 7">
    <name type="scientific">Conger conger</name>
    <name type="common">Conger eel</name>
    <name type="synonym">Muraena conger</name>
    <dbReference type="NCBI Taxonomy" id="82655"/>
    <lineage>
        <taxon>Eukaryota</taxon>
        <taxon>Metazoa</taxon>
        <taxon>Chordata</taxon>
        <taxon>Craniata</taxon>
        <taxon>Vertebrata</taxon>
        <taxon>Euteleostomi</taxon>
        <taxon>Actinopterygii</taxon>
        <taxon>Neopterygii</taxon>
        <taxon>Teleostei</taxon>
        <taxon>Anguilliformes</taxon>
        <taxon>Congridae</taxon>
        <taxon>Conger</taxon>
    </lineage>
</organism>
<evidence type="ECO:0000256" key="2">
    <source>
        <dbReference type="ARBA" id="ARBA00004496"/>
    </source>
</evidence>
<keyword evidence="4" id="KW-0539">Nucleus</keyword>
<dbReference type="OrthoDB" id="5563016at2759"/>
<dbReference type="GO" id="GO:0048870">
    <property type="term" value="P:cell motility"/>
    <property type="evidence" value="ECO:0007669"/>
    <property type="project" value="TreeGrafter"/>
</dbReference>
<gene>
    <name evidence="6" type="ORF">COCON_G00069440</name>
</gene>
<keyword evidence="3" id="KW-0963">Cytoplasm</keyword>
<dbReference type="EMBL" id="JAFJMO010000004">
    <property type="protein sequence ID" value="KAJ8279878.1"/>
    <property type="molecule type" value="Genomic_DNA"/>
</dbReference>
<comment type="subcellular location">
    <subcellularLocation>
        <location evidence="2">Cytoplasm</location>
    </subcellularLocation>
    <subcellularLocation>
        <location evidence="1">Nucleus</location>
    </subcellularLocation>
</comment>
<evidence type="ECO:0000256" key="5">
    <source>
        <dbReference type="ARBA" id="ARBA00023272"/>
    </source>
</evidence>
<dbReference type="GO" id="GO:0005634">
    <property type="term" value="C:nucleus"/>
    <property type="evidence" value="ECO:0007669"/>
    <property type="project" value="UniProtKB-SubCell"/>
</dbReference>
<dbReference type="GO" id="GO:0003779">
    <property type="term" value="F:actin binding"/>
    <property type="evidence" value="ECO:0007669"/>
    <property type="project" value="TreeGrafter"/>
</dbReference>
<proteinExistence type="predicted"/>
<keyword evidence="7" id="KW-1185">Reference proteome</keyword>
<dbReference type="PANTHER" id="PTHR12751:SF6">
    <property type="entry name" value="PHOSPHATASE AND ACTIN REGULATOR 1"/>
    <property type="match status" value="1"/>
</dbReference>
<comment type="caution">
    <text evidence="6">The sequence shown here is derived from an EMBL/GenBank/DDBJ whole genome shotgun (WGS) entry which is preliminary data.</text>
</comment>